<gene>
    <name evidence="2" type="primary">gvpT</name>
    <name evidence="2" type="ORF">RWE15_09345</name>
</gene>
<dbReference type="RefSeq" id="WP_390354416.1">
    <property type="nucleotide sequence ID" value="NZ_JBHUIZ010000005.1"/>
</dbReference>
<evidence type="ECO:0000313" key="3">
    <source>
        <dbReference type="Proteomes" id="UP001281447"/>
    </source>
</evidence>
<keyword evidence="3" id="KW-1185">Reference proteome</keyword>
<dbReference type="EMBL" id="JAWDIP010000003">
    <property type="protein sequence ID" value="MDY0394616.1"/>
    <property type="molecule type" value="Genomic_DNA"/>
</dbReference>
<evidence type="ECO:0000313" key="2">
    <source>
        <dbReference type="EMBL" id="MDY0394616.1"/>
    </source>
</evidence>
<dbReference type="NCBIfam" id="NF041669">
    <property type="entry name" value="GvpT"/>
    <property type="match status" value="1"/>
</dbReference>
<accession>A0ABU5C6X4</accession>
<evidence type="ECO:0000256" key="1">
    <source>
        <dbReference type="SAM" id="MobiDB-lite"/>
    </source>
</evidence>
<feature type="region of interest" description="Disordered" evidence="1">
    <location>
        <begin position="92"/>
        <end position="111"/>
    </location>
</feature>
<protein>
    <submittedName>
        <fullName evidence="2">GvpT/GvpP family gas vesicle accessory protein</fullName>
    </submittedName>
</protein>
<sequence length="146" mass="16240">MTDQTKTNQTQPAVNPAIIGGVVGTGVGLLASANTGKKIVSKIGQSAMLQKAGKELCETAQELIYDQAKIMLKQSLSNSLTKYQQKIFHPLQEQKAAHRENDAGKNEPQTDMTDQYKELKEENKELNENLNRIEDKLNKLLQAMEQ</sequence>
<dbReference type="Proteomes" id="UP001281447">
    <property type="component" value="Unassembled WGS sequence"/>
</dbReference>
<comment type="caution">
    <text evidence="2">The sequence shown here is derived from an EMBL/GenBank/DDBJ whole genome shotgun (WGS) entry which is preliminary data.</text>
</comment>
<organism evidence="2 3">
    <name type="scientific">Tigheibacillus halophilus</name>
    <dbReference type="NCBI Taxonomy" id="361280"/>
    <lineage>
        <taxon>Bacteria</taxon>
        <taxon>Bacillati</taxon>
        <taxon>Bacillota</taxon>
        <taxon>Bacilli</taxon>
        <taxon>Bacillales</taxon>
        <taxon>Bacillaceae</taxon>
        <taxon>Tigheibacillus</taxon>
    </lineage>
</organism>
<name>A0ABU5C6X4_9BACI</name>
<reference evidence="2 3" key="1">
    <citation type="submission" date="2023-10" db="EMBL/GenBank/DDBJ databases">
        <title>Virgibacillus halophilus 5B73C genome.</title>
        <authorList>
            <person name="Miliotis G."/>
            <person name="Sengupta P."/>
            <person name="Hameed A."/>
            <person name="Chuvochina M."/>
            <person name="Mcdonagh F."/>
            <person name="Simpson A.C."/>
            <person name="Singh N.K."/>
            <person name="Rekha P.D."/>
            <person name="Raman K."/>
            <person name="Hugenholtz P."/>
            <person name="Venkateswaran K."/>
        </authorList>
    </citation>
    <scope>NUCLEOTIDE SEQUENCE [LARGE SCALE GENOMIC DNA]</scope>
    <source>
        <strain evidence="2 3">5B73C</strain>
    </source>
</reference>
<dbReference type="InterPro" id="IPR049646">
    <property type="entry name" value="GvpT/GvpP-like"/>
</dbReference>
<feature type="compositionally biased region" description="Basic and acidic residues" evidence="1">
    <location>
        <begin position="95"/>
        <end position="105"/>
    </location>
</feature>
<proteinExistence type="predicted"/>